<organism evidence="1 2">
    <name type="scientific">Setomelanomma holmii</name>
    <dbReference type="NCBI Taxonomy" id="210430"/>
    <lineage>
        <taxon>Eukaryota</taxon>
        <taxon>Fungi</taxon>
        <taxon>Dikarya</taxon>
        <taxon>Ascomycota</taxon>
        <taxon>Pezizomycotina</taxon>
        <taxon>Dothideomycetes</taxon>
        <taxon>Pleosporomycetidae</taxon>
        <taxon>Pleosporales</taxon>
        <taxon>Pleosporineae</taxon>
        <taxon>Phaeosphaeriaceae</taxon>
        <taxon>Setomelanomma</taxon>
    </lineage>
</organism>
<proteinExistence type="predicted"/>
<dbReference type="AlphaFoldDB" id="A0A9P4LJC1"/>
<name>A0A9P4LJC1_9PLEO</name>
<keyword evidence="2" id="KW-1185">Reference proteome</keyword>
<evidence type="ECO:0000313" key="1">
    <source>
        <dbReference type="EMBL" id="KAF2025934.1"/>
    </source>
</evidence>
<gene>
    <name evidence="1" type="ORF">EK21DRAFT_116298</name>
</gene>
<accession>A0A9P4LJC1</accession>
<dbReference type="EMBL" id="ML978253">
    <property type="protein sequence ID" value="KAF2025934.1"/>
    <property type="molecule type" value="Genomic_DNA"/>
</dbReference>
<dbReference type="Proteomes" id="UP000799777">
    <property type="component" value="Unassembled WGS sequence"/>
</dbReference>
<protein>
    <submittedName>
        <fullName evidence="1">Uncharacterized protein</fullName>
    </submittedName>
</protein>
<sequence length="224" mass="25535">MSMILFELGACDGIKHLVYGTVHKVGLFVPLHLSLFVGPGRLSPSQSKSLFWLSEILDLFEGAVNEDLDRSNHVAAGIFGPVSIRCLAIWQKDLYSANTHRDESARFIAYKPKFRAFYRRTMTQLRNNPTIVVRLLLDLTSTLYKPIDNLANCMDDLNKALERHYEMQAQSEVQVELRFVFVVPARLIQSCRQFMAEPGRLPFWLTEAMWSLQAARGGLDPMLD</sequence>
<reference evidence="1" key="1">
    <citation type="journal article" date="2020" name="Stud. Mycol.">
        <title>101 Dothideomycetes genomes: a test case for predicting lifestyles and emergence of pathogens.</title>
        <authorList>
            <person name="Haridas S."/>
            <person name="Albert R."/>
            <person name="Binder M."/>
            <person name="Bloem J."/>
            <person name="Labutti K."/>
            <person name="Salamov A."/>
            <person name="Andreopoulos B."/>
            <person name="Baker S."/>
            <person name="Barry K."/>
            <person name="Bills G."/>
            <person name="Bluhm B."/>
            <person name="Cannon C."/>
            <person name="Castanera R."/>
            <person name="Culley D."/>
            <person name="Daum C."/>
            <person name="Ezra D."/>
            <person name="Gonzalez J."/>
            <person name="Henrissat B."/>
            <person name="Kuo A."/>
            <person name="Liang C."/>
            <person name="Lipzen A."/>
            <person name="Lutzoni F."/>
            <person name="Magnuson J."/>
            <person name="Mondo S."/>
            <person name="Nolan M."/>
            <person name="Ohm R."/>
            <person name="Pangilinan J."/>
            <person name="Park H.-J."/>
            <person name="Ramirez L."/>
            <person name="Alfaro M."/>
            <person name="Sun H."/>
            <person name="Tritt A."/>
            <person name="Yoshinaga Y."/>
            <person name="Zwiers L.-H."/>
            <person name="Turgeon B."/>
            <person name="Goodwin S."/>
            <person name="Spatafora J."/>
            <person name="Crous P."/>
            <person name="Grigoriev I."/>
        </authorList>
    </citation>
    <scope>NUCLEOTIDE SEQUENCE</scope>
    <source>
        <strain evidence="1">CBS 110217</strain>
    </source>
</reference>
<evidence type="ECO:0000313" key="2">
    <source>
        <dbReference type="Proteomes" id="UP000799777"/>
    </source>
</evidence>
<comment type="caution">
    <text evidence="1">The sequence shown here is derived from an EMBL/GenBank/DDBJ whole genome shotgun (WGS) entry which is preliminary data.</text>
</comment>